<dbReference type="EMBL" id="LSBJ02000001">
    <property type="protein sequence ID" value="OAQ72114.2"/>
    <property type="molecule type" value="Genomic_DNA"/>
</dbReference>
<comment type="caution">
    <text evidence="2">The sequence shown here is derived from an EMBL/GenBank/DDBJ whole genome shotgun (WGS) entry which is preliminary data.</text>
</comment>
<keyword evidence="3" id="KW-1185">Reference proteome</keyword>
<dbReference type="KEGG" id="pchm:VFPPC_00162"/>
<dbReference type="RefSeq" id="XP_022284657.1">
    <property type="nucleotide sequence ID" value="XM_022428165.1"/>
</dbReference>
<reference evidence="2 3" key="1">
    <citation type="journal article" date="2016" name="PLoS Pathog.">
        <title>Biosynthesis of antibiotic leucinostatins in bio-control fungus Purpureocillium lilacinum and their inhibition on phytophthora revealed by genome mining.</title>
        <authorList>
            <person name="Wang G."/>
            <person name="Liu Z."/>
            <person name="Lin R."/>
            <person name="Li E."/>
            <person name="Mao Z."/>
            <person name="Ling J."/>
            <person name="Yang Y."/>
            <person name="Yin W.B."/>
            <person name="Xie B."/>
        </authorList>
    </citation>
    <scope>NUCLEOTIDE SEQUENCE [LARGE SCALE GENOMIC DNA]</scope>
    <source>
        <strain evidence="2">170</strain>
    </source>
</reference>
<accession>A0A179G2N0</accession>
<feature type="region of interest" description="Disordered" evidence="1">
    <location>
        <begin position="40"/>
        <end position="59"/>
    </location>
</feature>
<dbReference type="AlphaFoldDB" id="A0A179G2N0"/>
<gene>
    <name evidence="2" type="ORF">VFPPC_00162</name>
</gene>
<sequence length="59" mass="6572">MQKYAGIVIIATVYARIDVSSRLSSWKELQINRPRQKEVTAVAAASRPRAPTAAMLETR</sequence>
<dbReference type="Proteomes" id="UP000078397">
    <property type="component" value="Unassembled WGS sequence"/>
</dbReference>
<evidence type="ECO:0000313" key="2">
    <source>
        <dbReference type="EMBL" id="OAQ72114.2"/>
    </source>
</evidence>
<protein>
    <submittedName>
        <fullName evidence="2">Uncharacterized protein</fullName>
    </submittedName>
</protein>
<organism evidence="2 3">
    <name type="scientific">Pochonia chlamydosporia 170</name>
    <dbReference type="NCBI Taxonomy" id="1380566"/>
    <lineage>
        <taxon>Eukaryota</taxon>
        <taxon>Fungi</taxon>
        <taxon>Dikarya</taxon>
        <taxon>Ascomycota</taxon>
        <taxon>Pezizomycotina</taxon>
        <taxon>Sordariomycetes</taxon>
        <taxon>Hypocreomycetidae</taxon>
        <taxon>Hypocreales</taxon>
        <taxon>Clavicipitaceae</taxon>
        <taxon>Pochonia</taxon>
    </lineage>
</organism>
<evidence type="ECO:0000256" key="1">
    <source>
        <dbReference type="SAM" id="MobiDB-lite"/>
    </source>
</evidence>
<dbReference type="GeneID" id="28844237"/>
<name>A0A179G2N0_METCM</name>
<evidence type="ECO:0000313" key="3">
    <source>
        <dbReference type="Proteomes" id="UP000078397"/>
    </source>
</evidence>
<proteinExistence type="predicted"/>